<keyword evidence="8" id="KW-1185">Reference proteome</keyword>
<keyword evidence="4" id="KW-0106">Calcium</keyword>
<proteinExistence type="predicted"/>
<dbReference type="InterPro" id="IPR053180">
    <property type="entry name" value="Ca-binding_acidic-repeat"/>
</dbReference>
<accession>M0HY99</accession>
<keyword evidence="2" id="KW-0964">Secreted</keyword>
<dbReference type="InterPro" id="IPR059100">
    <property type="entry name" value="TSP3_bac"/>
</dbReference>
<dbReference type="SUPFAM" id="SSF103647">
    <property type="entry name" value="TSP type-3 repeat"/>
    <property type="match status" value="1"/>
</dbReference>
<keyword evidence="3" id="KW-0732">Signal</keyword>
<gene>
    <name evidence="7" type="ORF">C453_00330</name>
</gene>
<comment type="subcellular location">
    <subcellularLocation>
        <location evidence="1">Secreted</location>
    </subcellularLocation>
</comment>
<feature type="compositionally biased region" description="Polar residues" evidence="5">
    <location>
        <begin position="206"/>
        <end position="216"/>
    </location>
</feature>
<dbReference type="Proteomes" id="UP000011612">
    <property type="component" value="Unassembled WGS sequence"/>
</dbReference>
<dbReference type="SUPFAM" id="SSF46785">
    <property type="entry name" value="Winged helix' DNA-binding domain"/>
    <property type="match status" value="1"/>
</dbReference>
<feature type="domain" description="DUF7343" evidence="6">
    <location>
        <begin position="367"/>
        <end position="426"/>
    </location>
</feature>
<dbReference type="Pfam" id="PF18884">
    <property type="entry name" value="TSP3_bac"/>
    <property type="match status" value="3"/>
</dbReference>
<sequence>MTQRRALFVIGICILTTLVAPASVAASPDGTGATTFVEGEFTNTVPVKQSSDSAYLWEAESNSLEVTFNALNESNHYKLCVQDEDGEQISCQDKSAAKGTQSVTFEYENLSAFEKSTNVTVVLWNNYPGQPEKLGTDTVNVSIIEKQGDIDSDELSNVNELSNNTSMFLMDTDKDSLEDGAEVKNYGTSPTDADTDGDNLGDAMELSNSLSPTNADTDGDGIPDGVENRLGTPPKDPTADTDNDGLNDAYEYAHDSNPVVADTDGDGLRDGLETKLGTKIDDARTTPLLLFAGGALLGVVTVGTRWVRAAEMYPSSGLLNRVMSNQKADDNAAVEPESEPRPETKPDTHQSSQRPGLSDTQEPSKPILTDEDRVVQLLRENDGWVYQSTIVESNNWSKSKVSRLLSRMCDDGTIEKISVGRQNIVAEKGSMPEGVASPLEE</sequence>
<dbReference type="EMBL" id="AOLK01000002">
    <property type="protein sequence ID" value="ELZ89476.1"/>
    <property type="molecule type" value="Genomic_DNA"/>
</dbReference>
<dbReference type="OrthoDB" id="27885at2157"/>
<dbReference type="RefSeq" id="WP_008321973.1">
    <property type="nucleotide sequence ID" value="NZ_AOLK01000002.1"/>
</dbReference>
<evidence type="ECO:0000256" key="2">
    <source>
        <dbReference type="ARBA" id="ARBA00022525"/>
    </source>
</evidence>
<reference evidence="7 8" key="1">
    <citation type="journal article" date="2014" name="PLoS Genet.">
        <title>Phylogenetically driven sequencing of extremely halophilic archaea reveals strategies for static and dynamic osmo-response.</title>
        <authorList>
            <person name="Becker E.A."/>
            <person name="Seitzer P.M."/>
            <person name="Tritt A."/>
            <person name="Larsen D."/>
            <person name="Krusor M."/>
            <person name="Yao A.I."/>
            <person name="Wu D."/>
            <person name="Madern D."/>
            <person name="Eisen J.A."/>
            <person name="Darling A.E."/>
            <person name="Facciotti M.T."/>
        </authorList>
    </citation>
    <scope>NUCLEOTIDE SEQUENCE [LARGE SCALE GENOMIC DNA]</scope>
    <source>
        <strain evidence="7 8">ATCC BAA-1513</strain>
    </source>
</reference>
<evidence type="ECO:0000313" key="7">
    <source>
        <dbReference type="EMBL" id="ELZ89476.1"/>
    </source>
</evidence>
<dbReference type="GO" id="GO:0005509">
    <property type="term" value="F:calcium ion binding"/>
    <property type="evidence" value="ECO:0007669"/>
    <property type="project" value="InterPro"/>
</dbReference>
<evidence type="ECO:0000256" key="3">
    <source>
        <dbReference type="ARBA" id="ARBA00022729"/>
    </source>
</evidence>
<feature type="region of interest" description="Disordered" evidence="5">
    <location>
        <begin position="327"/>
        <end position="368"/>
    </location>
</feature>
<dbReference type="Gene3D" id="4.10.1080.10">
    <property type="entry name" value="TSP type-3 repeat"/>
    <property type="match status" value="1"/>
</dbReference>
<dbReference type="InterPro" id="IPR036390">
    <property type="entry name" value="WH_DNA-bd_sf"/>
</dbReference>
<evidence type="ECO:0000256" key="5">
    <source>
        <dbReference type="SAM" id="MobiDB-lite"/>
    </source>
</evidence>
<dbReference type="InterPro" id="IPR055767">
    <property type="entry name" value="DUF7343"/>
</dbReference>
<dbReference type="Pfam" id="PF24034">
    <property type="entry name" value="DUF7343"/>
    <property type="match status" value="1"/>
</dbReference>
<dbReference type="InterPro" id="IPR028974">
    <property type="entry name" value="TSP_type-3_rpt"/>
</dbReference>
<evidence type="ECO:0000313" key="8">
    <source>
        <dbReference type="Proteomes" id="UP000011612"/>
    </source>
</evidence>
<comment type="caution">
    <text evidence="7">The sequence shown here is derived from an EMBL/GenBank/DDBJ whole genome shotgun (WGS) entry which is preliminary data.</text>
</comment>
<dbReference type="PANTHER" id="PTHR37467:SF1">
    <property type="entry name" value="EXPORTED CALCIUM-BINDING GLYCOPROTEIN"/>
    <property type="match status" value="1"/>
</dbReference>
<evidence type="ECO:0000259" key="6">
    <source>
        <dbReference type="Pfam" id="PF24034"/>
    </source>
</evidence>
<feature type="compositionally biased region" description="Basic and acidic residues" evidence="5">
    <location>
        <begin position="338"/>
        <end position="348"/>
    </location>
</feature>
<dbReference type="PANTHER" id="PTHR37467">
    <property type="entry name" value="EXPORTED CALCIUM-BINDING GLYCOPROTEIN-RELATED"/>
    <property type="match status" value="1"/>
</dbReference>
<protein>
    <recommendedName>
        <fullName evidence="6">DUF7343 domain-containing protein</fullName>
    </recommendedName>
</protein>
<dbReference type="PATRIC" id="fig|1230453.4.peg.66"/>
<feature type="compositionally biased region" description="Polar residues" evidence="5">
    <location>
        <begin position="349"/>
        <end position="363"/>
    </location>
</feature>
<organism evidence="7 8">
    <name type="scientific">Haloferax elongans ATCC BAA-1513</name>
    <dbReference type="NCBI Taxonomy" id="1230453"/>
    <lineage>
        <taxon>Archaea</taxon>
        <taxon>Methanobacteriati</taxon>
        <taxon>Methanobacteriota</taxon>
        <taxon>Stenosarchaea group</taxon>
        <taxon>Halobacteria</taxon>
        <taxon>Halobacteriales</taxon>
        <taxon>Haloferacaceae</taxon>
        <taxon>Haloferax</taxon>
    </lineage>
</organism>
<dbReference type="AlphaFoldDB" id="M0HY99"/>
<feature type="region of interest" description="Disordered" evidence="5">
    <location>
        <begin position="180"/>
        <end position="249"/>
    </location>
</feature>
<evidence type="ECO:0000256" key="4">
    <source>
        <dbReference type="ARBA" id="ARBA00022837"/>
    </source>
</evidence>
<evidence type="ECO:0000256" key="1">
    <source>
        <dbReference type="ARBA" id="ARBA00004613"/>
    </source>
</evidence>
<name>M0HY99_HALEO</name>